<dbReference type="eggNOG" id="COG1060">
    <property type="taxonomic scope" value="Bacteria"/>
</dbReference>
<evidence type="ECO:0000259" key="1">
    <source>
        <dbReference type="Pfam" id="PF07700"/>
    </source>
</evidence>
<keyword evidence="3" id="KW-1185">Reference proteome</keyword>
<dbReference type="GO" id="GO:0020037">
    <property type="term" value="F:heme binding"/>
    <property type="evidence" value="ECO:0007669"/>
    <property type="project" value="InterPro"/>
</dbReference>
<accession>A0A074MEF8</accession>
<name>A0A074MEF8_ERYLO</name>
<dbReference type="InterPro" id="IPR024096">
    <property type="entry name" value="NO_sig/Golgi_transp_ligand-bd"/>
</dbReference>
<sequence length="182" mass="20166">MYGMVNEGVRTFVIKKFGKDAWETIRLDAGIDTSQFDRMHAYDDAITCDLVAAVAKHRDMAQGEVLSVFGEYWVGYAGNSGLGNLLSLSGRNFVERVQNLDDMHDRKMMAMPGLKPPSFEIVELDQSIFELSYYSVRPGLTPMVIGLLHGLAAQTNEKISVELTSARSSANAPDLFRIELLA</sequence>
<dbReference type="Gene3D" id="3.90.1520.10">
    <property type="entry name" value="H-NOX domain"/>
    <property type="match status" value="1"/>
</dbReference>
<gene>
    <name evidence="2" type="ORF">EH31_09185</name>
</gene>
<reference evidence="2 3" key="1">
    <citation type="submission" date="2014-04" db="EMBL/GenBank/DDBJ databases">
        <title>A comprehensive comparison of genomes of Erythrobacter spp. strains.</title>
        <authorList>
            <person name="Zheng Q."/>
        </authorList>
    </citation>
    <scope>NUCLEOTIDE SEQUENCE [LARGE SCALE GENOMIC DNA]</scope>
    <source>
        <strain evidence="2 3">DSM 6997</strain>
    </source>
</reference>
<feature type="domain" description="Heme NO-binding" evidence="1">
    <location>
        <begin position="2"/>
        <end position="162"/>
    </location>
</feature>
<proteinExistence type="predicted"/>
<dbReference type="PANTHER" id="PTHR45655:SF13">
    <property type="entry name" value="SOLUBLE GUANYLATE CYCLASE GCY-32-RELATED"/>
    <property type="match status" value="1"/>
</dbReference>
<dbReference type="Pfam" id="PF07700">
    <property type="entry name" value="HNOB"/>
    <property type="match status" value="1"/>
</dbReference>
<dbReference type="AlphaFoldDB" id="A0A074MEF8"/>
<evidence type="ECO:0000313" key="3">
    <source>
        <dbReference type="Proteomes" id="UP000027647"/>
    </source>
</evidence>
<protein>
    <recommendedName>
        <fullName evidence="1">Heme NO-binding domain-containing protein</fullName>
    </recommendedName>
</protein>
<dbReference type="Proteomes" id="UP000027647">
    <property type="component" value="Unassembled WGS sequence"/>
</dbReference>
<dbReference type="InterPro" id="IPR011644">
    <property type="entry name" value="Heme_NO-bd"/>
</dbReference>
<dbReference type="EMBL" id="JMIW01000003">
    <property type="protein sequence ID" value="KEO90253.1"/>
    <property type="molecule type" value="Genomic_DNA"/>
</dbReference>
<evidence type="ECO:0000313" key="2">
    <source>
        <dbReference type="EMBL" id="KEO90253.1"/>
    </source>
</evidence>
<dbReference type="STRING" id="1044.EH31_09185"/>
<dbReference type="InterPro" id="IPR038158">
    <property type="entry name" value="H-NOX_domain_sf"/>
</dbReference>
<comment type="caution">
    <text evidence="2">The sequence shown here is derived from an EMBL/GenBank/DDBJ whole genome shotgun (WGS) entry which is preliminary data.</text>
</comment>
<dbReference type="PANTHER" id="PTHR45655">
    <property type="entry name" value="GUANYLATE CYCLASE SOLUBLE SUBUNIT BETA-2"/>
    <property type="match status" value="1"/>
</dbReference>
<organism evidence="2 3">
    <name type="scientific">Erythrobacter longus</name>
    <dbReference type="NCBI Taxonomy" id="1044"/>
    <lineage>
        <taxon>Bacteria</taxon>
        <taxon>Pseudomonadati</taxon>
        <taxon>Pseudomonadota</taxon>
        <taxon>Alphaproteobacteria</taxon>
        <taxon>Sphingomonadales</taxon>
        <taxon>Erythrobacteraceae</taxon>
        <taxon>Erythrobacter/Porphyrobacter group</taxon>
        <taxon>Erythrobacter</taxon>
    </lineage>
</organism>
<dbReference type="SUPFAM" id="SSF111126">
    <property type="entry name" value="Ligand-binding domain in the NO signalling and Golgi transport"/>
    <property type="match status" value="1"/>
</dbReference>